<dbReference type="InterPro" id="IPR014265">
    <property type="entry name" value="XrtA/PrsK"/>
</dbReference>
<accession>A0A934QFK1</accession>
<dbReference type="Gene3D" id="3.30.565.10">
    <property type="entry name" value="Histidine kinase-like ATPase, C-terminal domain"/>
    <property type="match status" value="1"/>
</dbReference>
<protein>
    <recommendedName>
        <fullName evidence="2">histidine kinase</fullName>
        <ecNumber evidence="2">2.7.13.3</ecNumber>
    </recommendedName>
</protein>
<feature type="transmembrane region" description="Helical" evidence="8">
    <location>
        <begin position="6"/>
        <end position="26"/>
    </location>
</feature>
<feature type="domain" description="Histidine kinase" evidence="9">
    <location>
        <begin position="475"/>
        <end position="689"/>
    </location>
</feature>
<sequence>MISALAFLATGLGFLGLAALTAVLGWARGQARLLAAALTLHGLWAVSVAIASPVSWIAEPYLHFARALAWMVFFAGLTTTRAHRTDSASSTPEDTAGTHAGRRTWTVVGLLAGIFLGLTTLAWAGVPGVWQFVAALQLVAGVFVLALIAGVLRNSDEAARWHLKFLCFPLAALFAYELFLDAQLLGLGVWSQELLEVQALLNLVAVPVMALGVLRARLWQRQLQISHRGALYSTALIASGLYLLVVAAVAVALGGLAPAYRLPVQVAFLFLTVLALLAVLTSGAVRAGAKHFIARNFFTRKYDYLHEWQRLLATLADDRSGAPLETRLIEAIANLVEAPGGALYTYDPGAGTEARPRLAGSWNFRPASPPALHPADFETSMPSREGPAAPQPLDQAALETRAPEVWLAVPLVRGATLVGFVALPRPRAARTIDAEDRALIVMAAQHCAGQLAEQRMAQASAETRQFERFSRHYAFVVHDIKNIVSQLALLLKNFERHGHDPEFRADMTETVAHAVGRLEALTARIQGLKSGLDEEDLTPTPLAELLQTRVHSLNREGGSSVELHVDPAASELTARLPHARFTAVIDHLIANAREAVADPAAERSGAPVRVELGASETAAVIDVVDRGCGMSPSFVDQELFKPFRSTKSGGLGMGAYQCRELARELGGDLEALSTPGAGTTMRLSVPYLRAAPSAPPSHDEPLETAS</sequence>
<evidence type="ECO:0000313" key="11">
    <source>
        <dbReference type="Proteomes" id="UP000778970"/>
    </source>
</evidence>
<keyword evidence="3" id="KW-0808">Transferase</keyword>
<feature type="transmembrane region" description="Helical" evidence="8">
    <location>
        <begin position="161"/>
        <end position="179"/>
    </location>
</feature>
<keyword evidence="8" id="KW-0812">Transmembrane</keyword>
<feature type="transmembrane region" description="Helical" evidence="8">
    <location>
        <begin position="262"/>
        <end position="285"/>
    </location>
</feature>
<dbReference type="EC" id="2.7.13.3" evidence="2"/>
<dbReference type="Gene3D" id="3.30.450.40">
    <property type="match status" value="1"/>
</dbReference>
<dbReference type="RefSeq" id="WP_027289921.1">
    <property type="nucleotide sequence ID" value="NZ_NRRE01000009.1"/>
</dbReference>
<reference evidence="10" key="2">
    <citation type="journal article" date="2020" name="Microorganisms">
        <title>Osmotic Adaptation and Compatible Solute Biosynthesis of Phototrophic Bacteria as Revealed from Genome Analyses.</title>
        <authorList>
            <person name="Imhoff J.F."/>
            <person name="Rahn T."/>
            <person name="Kunzel S."/>
            <person name="Keller A."/>
            <person name="Neulinger S.C."/>
        </authorList>
    </citation>
    <scope>NUCLEOTIDE SEQUENCE</scope>
    <source>
        <strain evidence="10">DSM 9154</strain>
    </source>
</reference>
<keyword evidence="4" id="KW-0547">Nucleotide-binding</keyword>
<evidence type="ECO:0000313" key="10">
    <source>
        <dbReference type="EMBL" id="MBK1696051.1"/>
    </source>
</evidence>
<comment type="catalytic activity">
    <reaction evidence="1">
        <text>ATP + protein L-histidine = ADP + protein N-phospho-L-histidine.</text>
        <dbReference type="EC" id="2.7.13.3"/>
    </reaction>
</comment>
<dbReference type="Pfam" id="PF02518">
    <property type="entry name" value="HATPase_c"/>
    <property type="match status" value="1"/>
</dbReference>
<feature type="transmembrane region" description="Helical" evidence="8">
    <location>
        <begin position="33"/>
        <end position="58"/>
    </location>
</feature>
<reference evidence="10" key="1">
    <citation type="submission" date="2017-08" db="EMBL/GenBank/DDBJ databases">
        <authorList>
            <person name="Imhoff J.F."/>
            <person name="Rahn T."/>
            <person name="Kuenzel S."/>
            <person name="Neulinger S.C."/>
        </authorList>
    </citation>
    <scope>NUCLEOTIDE SEQUENCE</scope>
    <source>
        <strain evidence="10">DSM 9154</strain>
    </source>
</reference>
<dbReference type="GO" id="GO:0005524">
    <property type="term" value="F:ATP binding"/>
    <property type="evidence" value="ECO:0007669"/>
    <property type="project" value="UniProtKB-KW"/>
</dbReference>
<keyword evidence="11" id="KW-1185">Reference proteome</keyword>
<evidence type="ECO:0000259" key="9">
    <source>
        <dbReference type="PROSITE" id="PS50109"/>
    </source>
</evidence>
<name>A0A934QFK1_9PROT</name>
<dbReference type="InterPro" id="IPR005467">
    <property type="entry name" value="His_kinase_dom"/>
</dbReference>
<evidence type="ECO:0000256" key="2">
    <source>
        <dbReference type="ARBA" id="ARBA00012438"/>
    </source>
</evidence>
<dbReference type="InterPro" id="IPR029016">
    <property type="entry name" value="GAF-like_dom_sf"/>
</dbReference>
<dbReference type="PANTHER" id="PTHR44936:SF10">
    <property type="entry name" value="SENSOR PROTEIN RSTB"/>
    <property type="match status" value="1"/>
</dbReference>
<feature type="transmembrane region" description="Helical" evidence="8">
    <location>
        <begin position="104"/>
        <end position="123"/>
    </location>
</feature>
<feature type="transmembrane region" description="Helical" evidence="8">
    <location>
        <begin position="230"/>
        <end position="256"/>
    </location>
</feature>
<dbReference type="PROSITE" id="PS50109">
    <property type="entry name" value="HIS_KIN"/>
    <property type="match status" value="1"/>
</dbReference>
<dbReference type="EMBL" id="NRRE01000009">
    <property type="protein sequence ID" value="MBK1696051.1"/>
    <property type="molecule type" value="Genomic_DNA"/>
</dbReference>
<dbReference type="SMART" id="SM00387">
    <property type="entry name" value="HATPase_c"/>
    <property type="match status" value="1"/>
</dbReference>
<keyword evidence="8" id="KW-0472">Membrane</keyword>
<dbReference type="PRINTS" id="PR00344">
    <property type="entry name" value="BCTRLSENSOR"/>
</dbReference>
<evidence type="ECO:0000256" key="4">
    <source>
        <dbReference type="ARBA" id="ARBA00022741"/>
    </source>
</evidence>
<dbReference type="GO" id="GO:0004673">
    <property type="term" value="F:protein histidine kinase activity"/>
    <property type="evidence" value="ECO:0007669"/>
    <property type="project" value="UniProtKB-EC"/>
</dbReference>
<organism evidence="10 11">
    <name type="scientific">Rhodovibrio salinarum</name>
    <dbReference type="NCBI Taxonomy" id="1087"/>
    <lineage>
        <taxon>Bacteria</taxon>
        <taxon>Pseudomonadati</taxon>
        <taxon>Pseudomonadota</taxon>
        <taxon>Alphaproteobacteria</taxon>
        <taxon>Rhodospirillales</taxon>
        <taxon>Rhodovibrionaceae</taxon>
        <taxon>Rhodovibrio</taxon>
    </lineage>
</organism>
<dbReference type="SUPFAM" id="SSF55781">
    <property type="entry name" value="GAF domain-like"/>
    <property type="match status" value="1"/>
</dbReference>
<dbReference type="InterPro" id="IPR050980">
    <property type="entry name" value="2C_sensor_his_kinase"/>
</dbReference>
<evidence type="ECO:0000256" key="7">
    <source>
        <dbReference type="SAM" id="MobiDB-lite"/>
    </source>
</evidence>
<dbReference type="InterPro" id="IPR004358">
    <property type="entry name" value="Sig_transdc_His_kin-like_C"/>
</dbReference>
<feature type="transmembrane region" description="Helical" evidence="8">
    <location>
        <begin position="129"/>
        <end position="149"/>
    </location>
</feature>
<gene>
    <name evidence="10" type="ORF">CKO21_02175</name>
</gene>
<keyword evidence="6" id="KW-0067">ATP-binding</keyword>
<dbReference type="AlphaFoldDB" id="A0A934QFK1"/>
<dbReference type="InterPro" id="IPR036890">
    <property type="entry name" value="HATPase_C_sf"/>
</dbReference>
<dbReference type="SUPFAM" id="SSF55874">
    <property type="entry name" value="ATPase domain of HSP90 chaperone/DNA topoisomerase II/histidine kinase"/>
    <property type="match status" value="1"/>
</dbReference>
<dbReference type="Proteomes" id="UP000778970">
    <property type="component" value="Unassembled WGS sequence"/>
</dbReference>
<dbReference type="InterPro" id="IPR003594">
    <property type="entry name" value="HATPase_dom"/>
</dbReference>
<feature type="transmembrane region" description="Helical" evidence="8">
    <location>
        <begin position="199"/>
        <end position="218"/>
    </location>
</feature>
<evidence type="ECO:0000256" key="3">
    <source>
        <dbReference type="ARBA" id="ARBA00022679"/>
    </source>
</evidence>
<evidence type="ECO:0000256" key="5">
    <source>
        <dbReference type="ARBA" id="ARBA00022777"/>
    </source>
</evidence>
<evidence type="ECO:0000256" key="1">
    <source>
        <dbReference type="ARBA" id="ARBA00000085"/>
    </source>
</evidence>
<feature type="transmembrane region" description="Helical" evidence="8">
    <location>
        <begin position="64"/>
        <end position="83"/>
    </location>
</feature>
<dbReference type="NCBIfam" id="TIGR02916">
    <property type="entry name" value="PEP_his_kin"/>
    <property type="match status" value="1"/>
</dbReference>
<comment type="caution">
    <text evidence="10">The sequence shown here is derived from an EMBL/GenBank/DDBJ whole genome shotgun (WGS) entry which is preliminary data.</text>
</comment>
<proteinExistence type="predicted"/>
<evidence type="ECO:0000256" key="8">
    <source>
        <dbReference type="SAM" id="Phobius"/>
    </source>
</evidence>
<keyword evidence="8" id="KW-1133">Transmembrane helix</keyword>
<feature type="region of interest" description="Disordered" evidence="7">
    <location>
        <begin position="373"/>
        <end position="392"/>
    </location>
</feature>
<keyword evidence="5 10" id="KW-0418">Kinase</keyword>
<evidence type="ECO:0000256" key="6">
    <source>
        <dbReference type="ARBA" id="ARBA00022840"/>
    </source>
</evidence>
<dbReference type="PANTHER" id="PTHR44936">
    <property type="entry name" value="SENSOR PROTEIN CREC"/>
    <property type="match status" value="1"/>
</dbReference>